<evidence type="ECO:0000256" key="1">
    <source>
        <dbReference type="SAM" id="MobiDB-lite"/>
    </source>
</evidence>
<evidence type="ECO:0000313" key="2">
    <source>
        <dbReference type="EMBL" id="MQL75721.1"/>
    </source>
</evidence>
<name>A0A843TWQ1_COLES</name>
<accession>A0A843TWQ1</accession>
<proteinExistence type="predicted"/>
<dbReference type="EMBL" id="NMUH01000262">
    <property type="protein sequence ID" value="MQL75721.1"/>
    <property type="molecule type" value="Genomic_DNA"/>
</dbReference>
<feature type="compositionally biased region" description="Basic and acidic residues" evidence="1">
    <location>
        <begin position="17"/>
        <end position="39"/>
    </location>
</feature>
<comment type="caution">
    <text evidence="2">The sequence shown here is derived from an EMBL/GenBank/DDBJ whole genome shotgun (WGS) entry which is preliminary data.</text>
</comment>
<feature type="region of interest" description="Disordered" evidence="1">
    <location>
        <begin position="1"/>
        <end position="55"/>
    </location>
</feature>
<dbReference type="AlphaFoldDB" id="A0A843TWQ1"/>
<protein>
    <submittedName>
        <fullName evidence="2">Uncharacterized protein</fullName>
    </submittedName>
</protein>
<sequence>MSWTDYGADPASFSSARLDRARPSRGRDRPVQEQGDRGRIGQPKIDPISRSRSGIGRSWLSQGWLDRPLIQHHVTWFAAPADSEGANLNQMGSTPTSPVKPRSHILVLWKKEW</sequence>
<organism evidence="2 3">
    <name type="scientific">Colocasia esculenta</name>
    <name type="common">Wild taro</name>
    <name type="synonym">Arum esculentum</name>
    <dbReference type="NCBI Taxonomy" id="4460"/>
    <lineage>
        <taxon>Eukaryota</taxon>
        <taxon>Viridiplantae</taxon>
        <taxon>Streptophyta</taxon>
        <taxon>Embryophyta</taxon>
        <taxon>Tracheophyta</taxon>
        <taxon>Spermatophyta</taxon>
        <taxon>Magnoliopsida</taxon>
        <taxon>Liliopsida</taxon>
        <taxon>Araceae</taxon>
        <taxon>Aroideae</taxon>
        <taxon>Colocasieae</taxon>
        <taxon>Colocasia</taxon>
    </lineage>
</organism>
<dbReference type="Proteomes" id="UP000652761">
    <property type="component" value="Unassembled WGS sequence"/>
</dbReference>
<gene>
    <name evidence="2" type="ORF">Taro_008106</name>
</gene>
<keyword evidence="3" id="KW-1185">Reference proteome</keyword>
<evidence type="ECO:0000313" key="3">
    <source>
        <dbReference type="Proteomes" id="UP000652761"/>
    </source>
</evidence>
<reference evidence="2" key="1">
    <citation type="submission" date="2017-07" db="EMBL/GenBank/DDBJ databases">
        <title>Taro Niue Genome Assembly and Annotation.</title>
        <authorList>
            <person name="Atibalentja N."/>
            <person name="Keating K."/>
            <person name="Fields C.J."/>
        </authorList>
    </citation>
    <scope>NUCLEOTIDE SEQUENCE</scope>
    <source>
        <strain evidence="2">Niue_2</strain>
        <tissue evidence="2">Leaf</tissue>
    </source>
</reference>